<feature type="chain" id="PRO_5035192222" description="Endo-1,3-beta-glucanase btgC" evidence="16">
    <location>
        <begin position="25"/>
        <end position="351"/>
    </location>
</feature>
<gene>
    <name evidence="17" type="ORF">IC617_14660</name>
</gene>
<organism evidence="17 18">
    <name type="scientific">Neiella litorisoli</name>
    <dbReference type="NCBI Taxonomy" id="2771431"/>
    <lineage>
        <taxon>Bacteria</taxon>
        <taxon>Pseudomonadati</taxon>
        <taxon>Pseudomonadota</taxon>
        <taxon>Gammaproteobacteria</taxon>
        <taxon>Alteromonadales</taxon>
        <taxon>Echinimonadaceae</taxon>
        <taxon>Neiella</taxon>
    </lineage>
</organism>
<keyword evidence="9" id="KW-0325">Glycoprotein</keyword>
<dbReference type="GO" id="GO:0005576">
    <property type="term" value="C:extracellular region"/>
    <property type="evidence" value="ECO:0007669"/>
    <property type="project" value="TreeGrafter"/>
</dbReference>
<evidence type="ECO:0000313" key="17">
    <source>
        <dbReference type="EMBL" id="MBD1390672.1"/>
    </source>
</evidence>
<comment type="subcellular location">
    <subcellularLocation>
        <location evidence="2">Cell membrane</location>
    </subcellularLocation>
    <subcellularLocation>
        <location evidence="1">Secreted</location>
        <location evidence="1">Cell wall</location>
    </subcellularLocation>
</comment>
<dbReference type="GO" id="GO:0071555">
    <property type="term" value="P:cell wall organization"/>
    <property type="evidence" value="ECO:0007669"/>
    <property type="project" value="UniProtKB-KW"/>
</dbReference>
<evidence type="ECO:0000256" key="2">
    <source>
        <dbReference type="ARBA" id="ARBA00004236"/>
    </source>
</evidence>
<comment type="function">
    <text evidence="13">Glucanases play a role in cell expansion during growth, in cell-cell fusion during mating, and in spore release during sporulation. This enzyme may be involved in beta-glucan degradation. Active on laminarin and lichenan.</text>
</comment>
<dbReference type="InterPro" id="IPR017853">
    <property type="entry name" value="GH"/>
</dbReference>
<keyword evidence="8" id="KW-0472">Membrane</keyword>
<reference evidence="17" key="1">
    <citation type="submission" date="2020-09" db="EMBL/GenBank/DDBJ databases">
        <title>A novel bacterium of genus Neiella, isolated from South China Sea.</title>
        <authorList>
            <person name="Huang H."/>
            <person name="Mo K."/>
            <person name="Hu Y."/>
        </authorList>
    </citation>
    <scope>NUCLEOTIDE SEQUENCE</scope>
    <source>
        <strain evidence="17">HB171785</strain>
    </source>
</reference>
<evidence type="ECO:0000256" key="16">
    <source>
        <dbReference type="SAM" id="SignalP"/>
    </source>
</evidence>
<keyword evidence="3" id="KW-1003">Cell membrane</keyword>
<evidence type="ECO:0000256" key="12">
    <source>
        <dbReference type="ARBA" id="ARBA00023326"/>
    </source>
</evidence>
<evidence type="ECO:0000256" key="7">
    <source>
        <dbReference type="ARBA" id="ARBA00022801"/>
    </source>
</evidence>
<keyword evidence="6 16" id="KW-0732">Signal</keyword>
<dbReference type="InterPro" id="IPR000490">
    <property type="entry name" value="Glyco_hydro_17"/>
</dbReference>
<evidence type="ECO:0000256" key="1">
    <source>
        <dbReference type="ARBA" id="ARBA00004191"/>
    </source>
</evidence>
<evidence type="ECO:0000313" key="18">
    <source>
        <dbReference type="Proteomes" id="UP000638014"/>
    </source>
</evidence>
<dbReference type="Proteomes" id="UP000638014">
    <property type="component" value="Unassembled WGS sequence"/>
</dbReference>
<dbReference type="GO" id="GO:0005886">
    <property type="term" value="C:plasma membrane"/>
    <property type="evidence" value="ECO:0007669"/>
    <property type="project" value="UniProtKB-SubCell"/>
</dbReference>
<dbReference type="GO" id="GO:0042973">
    <property type="term" value="F:glucan endo-1,3-beta-D-glucosidase activity"/>
    <property type="evidence" value="ECO:0007669"/>
    <property type="project" value="TreeGrafter"/>
</dbReference>
<evidence type="ECO:0000256" key="10">
    <source>
        <dbReference type="ARBA" id="ARBA00023277"/>
    </source>
</evidence>
<evidence type="ECO:0000256" key="8">
    <source>
        <dbReference type="ARBA" id="ARBA00023136"/>
    </source>
</evidence>
<evidence type="ECO:0000256" key="11">
    <source>
        <dbReference type="ARBA" id="ARBA00023316"/>
    </source>
</evidence>
<evidence type="ECO:0000256" key="4">
    <source>
        <dbReference type="ARBA" id="ARBA00022512"/>
    </source>
</evidence>
<evidence type="ECO:0000256" key="3">
    <source>
        <dbReference type="ARBA" id="ARBA00022475"/>
    </source>
</evidence>
<evidence type="ECO:0000256" key="6">
    <source>
        <dbReference type="ARBA" id="ARBA00022729"/>
    </source>
</evidence>
<evidence type="ECO:0000256" key="13">
    <source>
        <dbReference type="ARBA" id="ARBA00037649"/>
    </source>
</evidence>
<keyword evidence="10" id="KW-0119">Carbohydrate metabolism</keyword>
<dbReference type="PANTHER" id="PTHR16631:SF17">
    <property type="entry name" value="GLUCAN ENDO-1,3-BETA-GLUCOSIDASE BTGC"/>
    <property type="match status" value="1"/>
</dbReference>
<name>A0A8J6QLU4_9GAMM</name>
<dbReference type="AlphaFoldDB" id="A0A8J6QLU4"/>
<dbReference type="GO" id="GO:0009986">
    <property type="term" value="C:cell surface"/>
    <property type="evidence" value="ECO:0007669"/>
    <property type="project" value="TreeGrafter"/>
</dbReference>
<accession>A0A8J6QLU4</accession>
<dbReference type="PANTHER" id="PTHR16631">
    <property type="entry name" value="GLUCAN 1,3-BETA-GLUCOSIDASE"/>
    <property type="match status" value="1"/>
</dbReference>
<evidence type="ECO:0000256" key="14">
    <source>
        <dbReference type="ARBA" id="ARBA00042373"/>
    </source>
</evidence>
<dbReference type="GO" id="GO:0000272">
    <property type="term" value="P:polysaccharide catabolic process"/>
    <property type="evidence" value="ECO:0007669"/>
    <property type="project" value="UniProtKB-KW"/>
</dbReference>
<evidence type="ECO:0000256" key="5">
    <source>
        <dbReference type="ARBA" id="ARBA00022525"/>
    </source>
</evidence>
<keyword evidence="4" id="KW-0134">Cell wall</keyword>
<feature type="signal peptide" evidence="16">
    <location>
        <begin position="1"/>
        <end position="24"/>
    </location>
</feature>
<keyword evidence="12" id="KW-0624">Polysaccharide degradation</keyword>
<dbReference type="SUPFAM" id="SSF51445">
    <property type="entry name" value="(Trans)glycosidases"/>
    <property type="match status" value="1"/>
</dbReference>
<dbReference type="PROSITE" id="PS51257">
    <property type="entry name" value="PROKAR_LIPOPROTEIN"/>
    <property type="match status" value="1"/>
</dbReference>
<keyword evidence="5" id="KW-0964">Secreted</keyword>
<comment type="caution">
    <text evidence="17">The sequence shown here is derived from an EMBL/GenBank/DDBJ whole genome shotgun (WGS) entry which is preliminary data.</text>
</comment>
<sequence length="351" mass="39479">MKLIASLSFASVLLLAGCGMTSEADQKSSATPAQDNQPQQVFNPTIDGQWIGLGISYGSYRDGESPHKASVSSEADILEDLTILTAKGTKSWHLIRMYGADPASEQVLRVIKKHQLPVRVMQGAWLSGHQTEQKNQEQIDEVIRLANEYPEIIVAVNAGNEIFVDWSWHKFGQQDYDQYIGWIHQIKQAVNVPVTLADDYNFWNKPWSQAIAAELDFIVLHAYAMWNSQTLDNAVSWTANIYDDIQARYPDKQIVLGESGWATSSISSNGDERLIIGEASERAQAVFLQEYTAWLEQRQIASFLFEAFDEKWKGGEDKPDGIAEKNWGIFRSDRTPKQAVAAYFPTLAERD</sequence>
<dbReference type="InterPro" id="IPR050732">
    <property type="entry name" value="Beta-glucan_modifiers"/>
</dbReference>
<dbReference type="EMBL" id="JACXAF010000021">
    <property type="protein sequence ID" value="MBD1390672.1"/>
    <property type="molecule type" value="Genomic_DNA"/>
</dbReference>
<keyword evidence="18" id="KW-1185">Reference proteome</keyword>
<keyword evidence="11" id="KW-0961">Cell wall biogenesis/degradation</keyword>
<dbReference type="Gene3D" id="3.20.20.80">
    <property type="entry name" value="Glycosidases"/>
    <property type="match status" value="1"/>
</dbReference>
<evidence type="ECO:0000256" key="15">
    <source>
        <dbReference type="ARBA" id="ARBA00043078"/>
    </source>
</evidence>
<dbReference type="Pfam" id="PF00332">
    <property type="entry name" value="Glyco_hydro_17"/>
    <property type="match status" value="1"/>
</dbReference>
<proteinExistence type="predicted"/>
<keyword evidence="7 17" id="KW-0378">Hydrolase</keyword>
<evidence type="ECO:0000256" key="9">
    <source>
        <dbReference type="ARBA" id="ARBA00023180"/>
    </source>
</evidence>
<protein>
    <recommendedName>
        <fullName evidence="15">Endo-1,3-beta-glucanase btgC</fullName>
    </recommendedName>
    <alternativeName>
        <fullName evidence="14">Laminarinase btgC</fullName>
    </alternativeName>
</protein>